<dbReference type="InterPro" id="IPR035367">
    <property type="entry name" value="Nrap_D2"/>
</dbReference>
<dbReference type="OrthoDB" id="10251401at2759"/>
<organism evidence="13 14">
    <name type="scientific">Teratosphaeria nubilosa</name>
    <dbReference type="NCBI Taxonomy" id="161662"/>
    <lineage>
        <taxon>Eukaryota</taxon>
        <taxon>Fungi</taxon>
        <taxon>Dikarya</taxon>
        <taxon>Ascomycota</taxon>
        <taxon>Pezizomycotina</taxon>
        <taxon>Dothideomycetes</taxon>
        <taxon>Dothideomycetidae</taxon>
        <taxon>Mycosphaerellales</taxon>
        <taxon>Teratosphaeriaceae</taxon>
        <taxon>Teratosphaeria</taxon>
    </lineage>
</organism>
<dbReference type="Gene3D" id="1.10.1410.10">
    <property type="match status" value="1"/>
</dbReference>
<dbReference type="GO" id="GO:0006409">
    <property type="term" value="P:tRNA export from nucleus"/>
    <property type="evidence" value="ECO:0007669"/>
    <property type="project" value="TreeGrafter"/>
</dbReference>
<keyword evidence="3 5" id="KW-0694">RNA-binding</keyword>
<dbReference type="PANTHER" id="PTHR17972">
    <property type="entry name" value="NUCLEOLAR RNA-ASSOCIATED PROTEIN"/>
    <property type="match status" value="1"/>
</dbReference>
<dbReference type="EMBL" id="ML995888">
    <property type="protein sequence ID" value="KAF2765586.1"/>
    <property type="molecule type" value="Genomic_DNA"/>
</dbReference>
<evidence type="ECO:0000259" key="9">
    <source>
        <dbReference type="Pfam" id="PF17404"/>
    </source>
</evidence>
<dbReference type="InterPro" id="IPR035369">
    <property type="entry name" value="Nrap_D4"/>
</dbReference>
<accession>A0A6G1KY88</accession>
<evidence type="ECO:0000259" key="11">
    <source>
        <dbReference type="Pfam" id="PF17406"/>
    </source>
</evidence>
<feature type="compositionally biased region" description="Basic residues" evidence="6">
    <location>
        <begin position="1"/>
        <end position="12"/>
    </location>
</feature>
<name>A0A6G1KY88_9PEZI</name>
<feature type="compositionally biased region" description="Acidic residues" evidence="6">
    <location>
        <begin position="17"/>
        <end position="27"/>
    </location>
</feature>
<evidence type="ECO:0000256" key="4">
    <source>
        <dbReference type="ARBA" id="ARBA00023242"/>
    </source>
</evidence>
<dbReference type="Pfam" id="PF17403">
    <property type="entry name" value="Nrap_D2"/>
    <property type="match status" value="1"/>
</dbReference>
<dbReference type="GO" id="GO:0034456">
    <property type="term" value="C:UTP-C complex"/>
    <property type="evidence" value="ECO:0007669"/>
    <property type="project" value="TreeGrafter"/>
</dbReference>
<feature type="domain" description="Nrap protein" evidence="7">
    <location>
        <begin position="229"/>
        <end position="370"/>
    </location>
</feature>
<dbReference type="PANTHER" id="PTHR17972:SF0">
    <property type="entry name" value="NUCLEOLAR PROTEIN 6"/>
    <property type="match status" value="1"/>
</dbReference>
<feature type="region of interest" description="Disordered" evidence="6">
    <location>
        <begin position="1"/>
        <end position="112"/>
    </location>
</feature>
<keyword evidence="5" id="KW-0687">Ribonucleoprotein</keyword>
<dbReference type="GO" id="GO:0032545">
    <property type="term" value="C:CURI complex"/>
    <property type="evidence" value="ECO:0007669"/>
    <property type="project" value="TreeGrafter"/>
</dbReference>
<dbReference type="AlphaFoldDB" id="A0A6G1KY88"/>
<evidence type="ECO:0000313" key="14">
    <source>
        <dbReference type="Proteomes" id="UP000799436"/>
    </source>
</evidence>
<dbReference type="Gene3D" id="3.30.70.3030">
    <property type="match status" value="1"/>
</dbReference>
<gene>
    <name evidence="13" type="ORF">EJ03DRAFT_330827</name>
</gene>
<dbReference type="InterPro" id="IPR035370">
    <property type="entry name" value="Nrap_D5"/>
</dbReference>
<dbReference type="GO" id="GO:0003723">
    <property type="term" value="F:RNA binding"/>
    <property type="evidence" value="ECO:0007669"/>
    <property type="project" value="UniProtKB-KW"/>
</dbReference>
<feature type="domain" description="Nrap protein" evidence="12">
    <location>
        <begin position="1035"/>
        <end position="1167"/>
    </location>
</feature>
<dbReference type="Pfam" id="PF17407">
    <property type="entry name" value="Nrap_D6"/>
    <property type="match status" value="1"/>
</dbReference>
<dbReference type="GO" id="GO:0006364">
    <property type="term" value="P:rRNA processing"/>
    <property type="evidence" value="ECO:0007669"/>
    <property type="project" value="UniProtKB-KW"/>
</dbReference>
<feature type="domain" description="Nrap protein" evidence="11">
    <location>
        <begin position="877"/>
        <end position="1032"/>
    </location>
</feature>
<feature type="domain" description="Nrap protein" evidence="8">
    <location>
        <begin position="374"/>
        <end position="515"/>
    </location>
</feature>
<proteinExistence type="inferred from homology"/>
<keyword evidence="14" id="KW-1185">Reference proteome</keyword>
<protein>
    <recommendedName>
        <fullName evidence="5">U3 small nucleolar RNA-associated protein 22</fullName>
    </recommendedName>
</protein>
<dbReference type="InterPro" id="IPR005554">
    <property type="entry name" value="NOL6/Upt22"/>
</dbReference>
<dbReference type="InterPro" id="IPR035371">
    <property type="entry name" value="Nrap_D6"/>
</dbReference>
<evidence type="ECO:0000259" key="8">
    <source>
        <dbReference type="Pfam" id="PF17403"/>
    </source>
</evidence>
<dbReference type="Proteomes" id="UP000799436">
    <property type="component" value="Unassembled WGS sequence"/>
</dbReference>
<evidence type="ECO:0000256" key="5">
    <source>
        <dbReference type="RuleBase" id="RU364032"/>
    </source>
</evidence>
<keyword evidence="4 5" id="KW-0539">Nucleus</keyword>
<evidence type="ECO:0000256" key="1">
    <source>
        <dbReference type="ARBA" id="ARBA00004604"/>
    </source>
</evidence>
<evidence type="ECO:0000256" key="2">
    <source>
        <dbReference type="ARBA" id="ARBA00006674"/>
    </source>
</evidence>
<dbReference type="GO" id="GO:0032040">
    <property type="term" value="C:small-subunit processome"/>
    <property type="evidence" value="ECO:0007669"/>
    <property type="project" value="TreeGrafter"/>
</dbReference>
<reference evidence="13" key="1">
    <citation type="journal article" date="2020" name="Stud. Mycol.">
        <title>101 Dothideomycetes genomes: a test case for predicting lifestyles and emergence of pathogens.</title>
        <authorList>
            <person name="Haridas S."/>
            <person name="Albert R."/>
            <person name="Binder M."/>
            <person name="Bloem J."/>
            <person name="Labutti K."/>
            <person name="Salamov A."/>
            <person name="Andreopoulos B."/>
            <person name="Baker S."/>
            <person name="Barry K."/>
            <person name="Bills G."/>
            <person name="Bluhm B."/>
            <person name="Cannon C."/>
            <person name="Castanera R."/>
            <person name="Culley D."/>
            <person name="Daum C."/>
            <person name="Ezra D."/>
            <person name="Gonzalez J."/>
            <person name="Henrissat B."/>
            <person name="Kuo A."/>
            <person name="Liang C."/>
            <person name="Lipzen A."/>
            <person name="Lutzoni F."/>
            <person name="Magnuson J."/>
            <person name="Mondo S."/>
            <person name="Nolan M."/>
            <person name="Ohm R."/>
            <person name="Pangilinan J."/>
            <person name="Park H.-J."/>
            <person name="Ramirez L."/>
            <person name="Alfaro M."/>
            <person name="Sun H."/>
            <person name="Tritt A."/>
            <person name="Yoshinaga Y."/>
            <person name="Zwiers L.-H."/>
            <person name="Turgeon B."/>
            <person name="Goodwin S."/>
            <person name="Spatafora J."/>
            <person name="Crous P."/>
            <person name="Grigoriev I."/>
        </authorList>
    </citation>
    <scope>NUCLEOTIDE SEQUENCE</scope>
    <source>
        <strain evidence="13">CBS 116005</strain>
    </source>
</reference>
<evidence type="ECO:0000256" key="3">
    <source>
        <dbReference type="ARBA" id="ARBA00022884"/>
    </source>
</evidence>
<dbReference type="InterPro" id="IPR035082">
    <property type="entry name" value="Nrap_D1"/>
</dbReference>
<keyword evidence="5" id="KW-0690">Ribosome biogenesis</keyword>
<sequence>MATPASKRRKLEHHSSDDDDDDDDDDASFASFSESDDGQQNGGAQSAMDVDGQVGLEEDSHDDEDEDDDDDDDDDDEVVEADALAPGPAGKKSLHQPEPAARKADRKSTVDPTLSAFSAGTFKSNVFKLQVDELLEQIRPRRGKREEAAEHALHILKKTIEQAAPIAALSVDDAQRQLLKTSKVAVPFPDPKPPKDAKYKLEFAKPAGINVVGSYALKIATRAKDALEIDMMVQMPSSLFQEKDYLNHRYFYKRAYYLACVAATVRKAHASDYDLQFEDLHGDPLKPVLVVTPALRQSEGGAEKSAPRWRILIIPCVASDVFPQERLSPGKNCVRPAGDEEAQPTPFYNATLRADMLLPSYLKLIHSAATSCDAFKDACLLGNTWLRQRGLGPSIFAGGGFGNFEWSALMALLLQGGGPNGKPLLSPGYSSYQLFKATLQVLAMKDLSKQALVIGPGKMIPTGDGTPLVWDDSRGHSLLYKVMPWSSQHLRQEARTTLTMLGDQLFDGFEACFILRTDYALLRYDHVLDIPVALVHKPTAGWNDARDAYRRLHSALKQGLKERVSLITVLPPRHRPWQPGSARGSVSTDDKLQVGLVINPDKVNQAVVHGPAAEDKAATAAFRDFWGEKAELRRFKDGSIVESLIWSTHDERSILEQVVRFVVRRHVGEHAEAALTFSDDGFAKLVKGGQSTAAFQPLMEAYRQMELDIRGLQDLPLSIRHIMPSDPQLRYASIEEPSGIRGKQRPVPADVTIQFEGSTRWPDDLAAIQRTKIAFLLDLGRRLEESSDNITAKVGLENHDADILNQAFLDIIYDAGIMFRMRVHHDRERTLLERQLKDKSLPTATKELAATGLAAYKRNYLKTPAHTQAMARLRSRHPPLSGTIRLLKKWFASHLLANHFPHEIIELVAARTFVQPWPWQHPSSVQTGFLRTLHWLSRWDWRTDPLIVDLSGELKVPEAQSIRTKFEAWRKLDPGLNRVVLFAASNVDSDGTTWTDGRPARVVAGRTTALAKAACSQLEQYPHHLDPRSVFQSPLSDYDFVIHLNASTTGIGLQNRKGGSNGTTQFKNLELAALNDESMIGYSPASCLLTELEEIYGSAIVFFSGGQERGVIGGLFSPQTTAKRGWKVNLAFSTVPVKQDGEVRAEMNREGVVSEIARVGGDLVQKVEGQW</sequence>
<feature type="domain" description="Nrap protein" evidence="10">
    <location>
        <begin position="688"/>
        <end position="873"/>
    </location>
</feature>
<evidence type="ECO:0000313" key="13">
    <source>
        <dbReference type="EMBL" id="KAF2765586.1"/>
    </source>
</evidence>
<dbReference type="Pfam" id="PF17406">
    <property type="entry name" value="Nrap_D5"/>
    <property type="match status" value="1"/>
</dbReference>
<comment type="similarity">
    <text evidence="2 5">Belongs to the NRAP family.</text>
</comment>
<dbReference type="Pfam" id="PF17405">
    <property type="entry name" value="Nrap_D4"/>
    <property type="match status" value="1"/>
</dbReference>
<dbReference type="Pfam" id="PF03813">
    <property type="entry name" value="Nrap"/>
    <property type="match status" value="1"/>
</dbReference>
<evidence type="ECO:0000259" key="10">
    <source>
        <dbReference type="Pfam" id="PF17405"/>
    </source>
</evidence>
<evidence type="ECO:0000259" key="12">
    <source>
        <dbReference type="Pfam" id="PF17407"/>
    </source>
</evidence>
<feature type="compositionally biased region" description="Acidic residues" evidence="6">
    <location>
        <begin position="56"/>
        <end position="80"/>
    </location>
</feature>
<feature type="domain" description="Nrap protein" evidence="9">
    <location>
        <begin position="521"/>
        <end position="667"/>
    </location>
</feature>
<comment type="subcellular location">
    <subcellularLocation>
        <location evidence="1 5">Nucleus</location>
        <location evidence="1 5">Nucleolus</location>
    </subcellularLocation>
</comment>
<dbReference type="Pfam" id="PF17404">
    <property type="entry name" value="Nrap_D3"/>
    <property type="match status" value="1"/>
</dbReference>
<keyword evidence="5" id="KW-0698">rRNA processing</keyword>
<feature type="compositionally biased region" description="Basic and acidic residues" evidence="6">
    <location>
        <begin position="100"/>
        <end position="109"/>
    </location>
</feature>
<evidence type="ECO:0000256" key="6">
    <source>
        <dbReference type="SAM" id="MobiDB-lite"/>
    </source>
</evidence>
<dbReference type="InterPro" id="IPR035368">
    <property type="entry name" value="Nrap_D3"/>
</dbReference>
<evidence type="ECO:0000259" key="7">
    <source>
        <dbReference type="Pfam" id="PF03813"/>
    </source>
</evidence>